<dbReference type="PROSITE" id="PS50102">
    <property type="entry name" value="RRM"/>
    <property type="match status" value="2"/>
</dbReference>
<feature type="compositionally biased region" description="Acidic residues" evidence="9">
    <location>
        <begin position="80"/>
        <end position="101"/>
    </location>
</feature>
<organism evidence="12 13">
    <name type="scientific">Musa acuminata subsp. malaccensis</name>
    <name type="common">Wild banana</name>
    <name type="synonym">Musa malaccensis</name>
    <dbReference type="NCBI Taxonomy" id="214687"/>
    <lineage>
        <taxon>Eukaryota</taxon>
        <taxon>Viridiplantae</taxon>
        <taxon>Streptophyta</taxon>
        <taxon>Embryophyta</taxon>
        <taxon>Tracheophyta</taxon>
        <taxon>Spermatophyta</taxon>
        <taxon>Magnoliopsida</taxon>
        <taxon>Liliopsida</taxon>
        <taxon>Zingiberales</taxon>
        <taxon>Musaceae</taxon>
        <taxon>Musa</taxon>
    </lineage>
</organism>
<dbReference type="InterPro" id="IPR035979">
    <property type="entry name" value="RBD_domain_sf"/>
</dbReference>
<feature type="region of interest" description="Disordered" evidence="9">
    <location>
        <begin position="1"/>
        <end position="40"/>
    </location>
</feature>
<dbReference type="SMART" id="SM00360">
    <property type="entry name" value="RRM"/>
    <property type="match status" value="2"/>
</dbReference>
<keyword evidence="4" id="KW-0507">mRNA processing</keyword>
<dbReference type="OrthoDB" id="439808at2759"/>
<dbReference type="CDD" id="cd21608">
    <property type="entry name" value="RRM2_NsCP33_like"/>
    <property type="match status" value="1"/>
</dbReference>
<evidence type="ECO:0000256" key="5">
    <source>
        <dbReference type="ARBA" id="ARBA00022737"/>
    </source>
</evidence>
<evidence type="ECO:0000256" key="9">
    <source>
        <dbReference type="SAM" id="MobiDB-lite"/>
    </source>
</evidence>
<accession>A0A804LB68</accession>
<dbReference type="SUPFAM" id="SSF54928">
    <property type="entry name" value="RNA-binding domain, RBD"/>
    <property type="match status" value="2"/>
</dbReference>
<dbReference type="Proteomes" id="UP000012960">
    <property type="component" value="Unplaced"/>
</dbReference>
<evidence type="ECO:0000256" key="2">
    <source>
        <dbReference type="ARBA" id="ARBA00022528"/>
    </source>
</evidence>
<feature type="domain" description="RRM" evidence="10">
    <location>
        <begin position="120"/>
        <end position="198"/>
    </location>
</feature>
<dbReference type="EMBL" id="HG996475">
    <property type="protein sequence ID" value="CAG1865466.1"/>
    <property type="molecule type" value="Genomic_DNA"/>
</dbReference>
<dbReference type="OMA" id="HRFFCAA"/>
<keyword evidence="7" id="KW-0687">Ribonucleoprotein</keyword>
<reference evidence="11" key="1">
    <citation type="submission" date="2021-03" db="EMBL/GenBank/DDBJ databases">
        <authorList>
            <consortium name="Genoscope - CEA"/>
            <person name="William W."/>
        </authorList>
    </citation>
    <scope>NUCLEOTIDE SEQUENCE</scope>
    <source>
        <strain evidence="11">Doubled-haploid Pahang</strain>
    </source>
</reference>
<dbReference type="GO" id="GO:0006397">
    <property type="term" value="P:mRNA processing"/>
    <property type="evidence" value="ECO:0007669"/>
    <property type="project" value="UniProtKB-KW"/>
</dbReference>
<sequence>MATVVSIRSLHGVPTLSSHSPAHRDRTSPSHHYSLPRSRGPGSLRLKTLVLLPFPSFTFSPSRLHNSTSLFASAAASYSGDEDEDVEQFEDEQQDDDEEEQEWNRSKASTRAVFLRQEVGRLYVGNLPFTMTPAELAEVFSEAGTVETVEVVYDRVTERSRGFAFVTMASVEEANEAIRMFDGSQVGGRTVKVNFPEVPRGGEREVLGPRMRSRGFVDSPYKVYAGNLGWSLTSQALRDAFFSQPGLLGAKVIFDRDTGRSRGFGFVTFASAEECQAAIEAMNGVVVEGRPLRLSLAEGRPSTSSSQESRVEAQSQGSSLESSLSY</sequence>
<dbReference type="FunCoup" id="A0A804LB68">
    <property type="interactions" value="1217"/>
</dbReference>
<dbReference type="InterPro" id="IPR003954">
    <property type="entry name" value="RRM_euk-type"/>
</dbReference>
<evidence type="ECO:0000256" key="8">
    <source>
        <dbReference type="PROSITE-ProRule" id="PRU00176"/>
    </source>
</evidence>
<dbReference type="AlphaFoldDB" id="A0A804LB68"/>
<evidence type="ECO:0000259" key="10">
    <source>
        <dbReference type="PROSITE" id="PS50102"/>
    </source>
</evidence>
<dbReference type="GO" id="GO:1990904">
    <property type="term" value="C:ribonucleoprotein complex"/>
    <property type="evidence" value="ECO:0007669"/>
    <property type="project" value="UniProtKB-KW"/>
</dbReference>
<feature type="region of interest" description="Disordered" evidence="9">
    <location>
        <begin position="75"/>
        <end position="107"/>
    </location>
</feature>
<evidence type="ECO:0000256" key="4">
    <source>
        <dbReference type="ARBA" id="ARBA00022664"/>
    </source>
</evidence>
<dbReference type="GO" id="GO:0009570">
    <property type="term" value="C:chloroplast stroma"/>
    <property type="evidence" value="ECO:0007669"/>
    <property type="project" value="EnsemblPlants"/>
</dbReference>
<dbReference type="GO" id="GO:0003729">
    <property type="term" value="F:mRNA binding"/>
    <property type="evidence" value="ECO:0000318"/>
    <property type="project" value="GO_Central"/>
</dbReference>
<keyword evidence="2" id="KW-0150">Chloroplast</keyword>
<keyword evidence="6 8" id="KW-0694">RNA-binding</keyword>
<name>A0A804LB68_MUSAM</name>
<evidence type="ECO:0000313" key="11">
    <source>
        <dbReference type="EMBL" id="CAG1865466.1"/>
    </source>
</evidence>
<dbReference type="Pfam" id="PF00076">
    <property type="entry name" value="RRM_1"/>
    <property type="match status" value="2"/>
</dbReference>
<dbReference type="InterPro" id="IPR050502">
    <property type="entry name" value="Euk_RNA-bind_prot"/>
</dbReference>
<gene>
    <name evidence="11" type="ORF">GSMUA_01620.1</name>
</gene>
<dbReference type="Gramene" id="Ma11_t23540.1">
    <property type="protein sequence ID" value="Ma11_p23540.1"/>
    <property type="gene ID" value="Ma11_g23540"/>
</dbReference>
<keyword evidence="13" id="KW-1185">Reference proteome</keyword>
<feature type="region of interest" description="Disordered" evidence="9">
    <location>
        <begin position="297"/>
        <end position="326"/>
    </location>
</feature>
<keyword evidence="5" id="KW-0677">Repeat</keyword>
<evidence type="ECO:0000256" key="7">
    <source>
        <dbReference type="ARBA" id="ARBA00023274"/>
    </source>
</evidence>
<comment type="subcellular location">
    <subcellularLocation>
        <location evidence="1">Plastid</location>
        <location evidence="1">Chloroplast</location>
    </subcellularLocation>
</comment>
<dbReference type="SMART" id="SM00361">
    <property type="entry name" value="RRM_1"/>
    <property type="match status" value="2"/>
</dbReference>
<evidence type="ECO:0000256" key="3">
    <source>
        <dbReference type="ARBA" id="ARBA00022640"/>
    </source>
</evidence>
<dbReference type="GO" id="GO:0031425">
    <property type="term" value="P:chloroplast RNA processing"/>
    <property type="evidence" value="ECO:0007669"/>
    <property type="project" value="EnsemblPlants"/>
</dbReference>
<reference evidence="12" key="2">
    <citation type="submission" date="2021-05" db="UniProtKB">
        <authorList>
            <consortium name="EnsemblPlants"/>
        </authorList>
    </citation>
    <scope>IDENTIFICATION</scope>
    <source>
        <strain evidence="12">subsp. malaccensis</strain>
    </source>
</reference>
<proteinExistence type="predicted"/>
<evidence type="ECO:0000256" key="6">
    <source>
        <dbReference type="ARBA" id="ARBA00022884"/>
    </source>
</evidence>
<dbReference type="Gene3D" id="3.30.70.330">
    <property type="match status" value="2"/>
</dbReference>
<evidence type="ECO:0000256" key="1">
    <source>
        <dbReference type="ARBA" id="ARBA00004229"/>
    </source>
</evidence>
<feature type="compositionally biased region" description="Low complexity" evidence="9">
    <location>
        <begin position="314"/>
        <end position="326"/>
    </location>
</feature>
<feature type="domain" description="RRM" evidence="10">
    <location>
        <begin position="221"/>
        <end position="299"/>
    </location>
</feature>
<evidence type="ECO:0000313" key="12">
    <source>
        <dbReference type="EnsemblPlants" id="Ma11_p23540.1"/>
    </source>
</evidence>
<dbReference type="InterPro" id="IPR000504">
    <property type="entry name" value="RRM_dom"/>
</dbReference>
<evidence type="ECO:0000313" key="13">
    <source>
        <dbReference type="Proteomes" id="UP000012960"/>
    </source>
</evidence>
<dbReference type="CDD" id="cd21609">
    <property type="entry name" value="RRM1_PSRP2_like"/>
    <property type="match status" value="1"/>
</dbReference>
<protein>
    <submittedName>
        <fullName evidence="11">(wild Malaysian banana) hypothetical protein</fullName>
    </submittedName>
</protein>
<dbReference type="PANTHER" id="PTHR48025:SF11">
    <property type="entry name" value="RNA-BINDING PROTEIN CP33, CHLOROPLASTIC"/>
    <property type="match status" value="1"/>
</dbReference>
<dbReference type="PANTHER" id="PTHR48025">
    <property type="entry name" value="OS02G0815200 PROTEIN"/>
    <property type="match status" value="1"/>
</dbReference>
<dbReference type="EnsemblPlants" id="Ma11_t23540.1">
    <property type="protein sequence ID" value="Ma11_p23540.1"/>
    <property type="gene ID" value="Ma11_g23540"/>
</dbReference>
<dbReference type="InterPro" id="IPR012677">
    <property type="entry name" value="Nucleotide-bd_a/b_plait_sf"/>
</dbReference>
<dbReference type="InParanoid" id="A0A804LB68"/>
<keyword evidence="3" id="KW-0934">Plastid</keyword>
<dbReference type="GO" id="GO:1901259">
    <property type="term" value="P:chloroplast rRNA processing"/>
    <property type="evidence" value="ECO:0000318"/>
    <property type="project" value="GO_Central"/>
</dbReference>
<dbReference type="InterPro" id="IPR048289">
    <property type="entry name" value="RRM2_NsCP33-like"/>
</dbReference>